<dbReference type="PANTHER" id="PTHR48100:SF1">
    <property type="entry name" value="HISTIDINE PHOSPHATASE FAMILY PROTEIN-RELATED"/>
    <property type="match status" value="1"/>
</dbReference>
<dbReference type="OrthoDB" id="9781415at2"/>
<evidence type="ECO:0000313" key="5">
    <source>
        <dbReference type="EMBL" id="ART81132.1"/>
    </source>
</evidence>
<proteinExistence type="predicted"/>
<evidence type="ECO:0000256" key="3">
    <source>
        <dbReference type="PIRSR" id="PIRSR613078-1"/>
    </source>
</evidence>
<dbReference type="InterPro" id="IPR029033">
    <property type="entry name" value="His_PPase_superfam"/>
</dbReference>
<keyword evidence="1" id="KW-0324">Glycolysis</keyword>
<dbReference type="GO" id="GO:0005737">
    <property type="term" value="C:cytoplasm"/>
    <property type="evidence" value="ECO:0007669"/>
    <property type="project" value="TreeGrafter"/>
</dbReference>
<dbReference type="PROSITE" id="PS00175">
    <property type="entry name" value="PG_MUTASE"/>
    <property type="match status" value="1"/>
</dbReference>
<evidence type="ECO:0000256" key="1">
    <source>
        <dbReference type="ARBA" id="ARBA00023152"/>
    </source>
</evidence>
<dbReference type="InterPro" id="IPR013078">
    <property type="entry name" value="His_Pase_superF_clade-1"/>
</dbReference>
<gene>
    <name evidence="5" type="ORF">CBP12_06820</name>
</gene>
<dbReference type="RefSeq" id="WP_086965438.1">
    <property type="nucleotide sequence ID" value="NZ_CP021376.1"/>
</dbReference>
<keyword evidence="6" id="KW-1185">Reference proteome</keyword>
<feature type="active site" description="Tele-phosphohistidine intermediate" evidence="3">
    <location>
        <position position="10"/>
    </location>
</feature>
<feature type="active site" description="Proton donor/acceptor" evidence="3">
    <location>
        <position position="90"/>
    </location>
</feature>
<organism evidence="5 6">
    <name type="scientific">Oceanisphaera avium</name>
    <dbReference type="NCBI Taxonomy" id="1903694"/>
    <lineage>
        <taxon>Bacteria</taxon>
        <taxon>Pseudomonadati</taxon>
        <taxon>Pseudomonadota</taxon>
        <taxon>Gammaproteobacteria</taxon>
        <taxon>Aeromonadales</taxon>
        <taxon>Aeromonadaceae</taxon>
        <taxon>Oceanisphaera</taxon>
    </lineage>
</organism>
<accession>A0A1Y0D0L9</accession>
<feature type="binding site" evidence="4">
    <location>
        <position position="63"/>
    </location>
    <ligand>
        <name>substrate</name>
    </ligand>
</feature>
<dbReference type="CDD" id="cd07067">
    <property type="entry name" value="HP_PGM_like"/>
    <property type="match status" value="1"/>
</dbReference>
<dbReference type="PANTHER" id="PTHR48100">
    <property type="entry name" value="BROAD-SPECIFICITY PHOSPHATASE YOR283W-RELATED"/>
    <property type="match status" value="1"/>
</dbReference>
<dbReference type="KEGG" id="ocm:CBP12_06820"/>
<sequence length="196" mass="21822">MSRTIYLLRHGQTQFNQEQRLQGHCNSALTPLGLQQAQAMADTLMGLISEPSQWTLYSSPLGRALQTAELISERLQLPLAAIRQDKRVMEIGLGEWEQQRAPDLQRQYPHISQQVLSWYLKAPGAEPLAQATARLTSWLEDPGLPQQVIVVAHGLSGALLRGVYSGLIAEQVWQQAIPQDAIFKLTDGCVTRINCN</sequence>
<dbReference type="SUPFAM" id="SSF53254">
    <property type="entry name" value="Phosphoglycerate mutase-like"/>
    <property type="match status" value="1"/>
</dbReference>
<dbReference type="Pfam" id="PF00300">
    <property type="entry name" value="His_Phos_1"/>
    <property type="match status" value="1"/>
</dbReference>
<dbReference type="Proteomes" id="UP000243793">
    <property type="component" value="Chromosome"/>
</dbReference>
<dbReference type="EMBL" id="CP021376">
    <property type="protein sequence ID" value="ART81132.1"/>
    <property type="molecule type" value="Genomic_DNA"/>
</dbReference>
<dbReference type="Gene3D" id="3.40.50.1240">
    <property type="entry name" value="Phosphoglycerate mutase-like"/>
    <property type="match status" value="1"/>
</dbReference>
<evidence type="ECO:0000256" key="2">
    <source>
        <dbReference type="ARBA" id="ARBA00023235"/>
    </source>
</evidence>
<dbReference type="InterPro" id="IPR050275">
    <property type="entry name" value="PGM_Phosphatase"/>
</dbReference>
<feature type="binding site" evidence="4">
    <location>
        <begin position="9"/>
        <end position="16"/>
    </location>
    <ligand>
        <name>substrate</name>
    </ligand>
</feature>
<dbReference type="AlphaFoldDB" id="A0A1Y0D0L9"/>
<dbReference type="InterPro" id="IPR001345">
    <property type="entry name" value="PG/BPGM_mutase_AS"/>
</dbReference>
<name>A0A1Y0D0L9_9GAMM</name>
<keyword evidence="2" id="KW-0413">Isomerase</keyword>
<dbReference type="GO" id="GO:0016791">
    <property type="term" value="F:phosphatase activity"/>
    <property type="evidence" value="ECO:0007669"/>
    <property type="project" value="TreeGrafter"/>
</dbReference>
<reference evidence="6" key="1">
    <citation type="submission" date="2017-05" db="EMBL/GenBank/DDBJ databases">
        <authorList>
            <person name="Sung H."/>
        </authorList>
    </citation>
    <scope>NUCLEOTIDE SEQUENCE [LARGE SCALE GENOMIC DNA]</scope>
    <source>
        <strain evidence="6">AMac2203</strain>
    </source>
</reference>
<protein>
    <submittedName>
        <fullName evidence="5">Histidine phosphatase</fullName>
    </submittedName>
</protein>
<evidence type="ECO:0000313" key="6">
    <source>
        <dbReference type="Proteomes" id="UP000243793"/>
    </source>
</evidence>
<dbReference type="SMART" id="SM00855">
    <property type="entry name" value="PGAM"/>
    <property type="match status" value="1"/>
</dbReference>
<evidence type="ECO:0000256" key="4">
    <source>
        <dbReference type="PIRSR" id="PIRSR613078-2"/>
    </source>
</evidence>